<dbReference type="RefSeq" id="WP_264791184.1">
    <property type="nucleotide sequence ID" value="NZ_AP026867.1"/>
</dbReference>
<dbReference type="InterPro" id="IPR025533">
    <property type="entry name" value="DUF4419"/>
</dbReference>
<proteinExistence type="predicted"/>
<name>A0A915YB50_9BACT</name>
<dbReference type="KEGG" id="aup:AsAng_0005350"/>
<organism evidence="1 2">
    <name type="scientific">Aureispira anguillae</name>
    <dbReference type="NCBI Taxonomy" id="2864201"/>
    <lineage>
        <taxon>Bacteria</taxon>
        <taxon>Pseudomonadati</taxon>
        <taxon>Bacteroidota</taxon>
        <taxon>Saprospiria</taxon>
        <taxon>Saprospirales</taxon>
        <taxon>Saprospiraceae</taxon>
        <taxon>Aureispira</taxon>
    </lineage>
</organism>
<dbReference type="AlphaFoldDB" id="A0A915YB50"/>
<evidence type="ECO:0000313" key="2">
    <source>
        <dbReference type="Proteomes" id="UP001060919"/>
    </source>
</evidence>
<keyword evidence="2" id="KW-1185">Reference proteome</keyword>
<gene>
    <name evidence="1" type="ORF">AsAng_0005350</name>
</gene>
<sequence>MKVNQIKELVFKVDDVEQETELFETHNGLEQIEKAFPNKIAASIQDDKSYWFTYVTGEEYHQFLLMLDAGFNRHKPITISPDNLWLLICQGFAEHVKQNAWLLKHKLVNFGLGKRTITVEVDEYKPDWEQAIEDVCEQISSYTKKDIYATVVLDFSTTTLVEKTAFGITFMDAVSKYFVYEGTSICGFPAIKLTGEVADYQKMILSLQALKGYGLKWWIAPLIEILNKIIATLNGNVDRKFWQSLYRYELEAMSGGKSRVTGWITKFFPYVKNTKFWKLRKGMRKNPYLFGNYRIDLDLEDFPSGIAKVPFDWHTMEKGTRKLDLLAGFIGNAENTETGFLSTEINWIIDERINNSPQQSTF</sequence>
<evidence type="ECO:0000313" key="1">
    <source>
        <dbReference type="EMBL" id="BDS09830.1"/>
    </source>
</evidence>
<reference evidence="1" key="1">
    <citation type="submission" date="2022-09" db="EMBL/GenBank/DDBJ databases">
        <title>Aureispira anguillicida sp. nov., isolated from Leptocephalus of Japanese eel Anguilla japonica.</title>
        <authorList>
            <person name="Yuasa K."/>
            <person name="Mekata T."/>
            <person name="Ikunari K."/>
        </authorList>
    </citation>
    <scope>NUCLEOTIDE SEQUENCE</scope>
    <source>
        <strain evidence="1">EL160426</strain>
    </source>
</reference>
<dbReference type="EMBL" id="AP026867">
    <property type="protein sequence ID" value="BDS09830.1"/>
    <property type="molecule type" value="Genomic_DNA"/>
</dbReference>
<protein>
    <submittedName>
        <fullName evidence="1">DUF4419 domain-containing protein</fullName>
    </submittedName>
</protein>
<dbReference type="PANTHER" id="PTHR31252:SF11">
    <property type="entry name" value="DUF4419 DOMAIN-CONTAINING PROTEIN"/>
    <property type="match status" value="1"/>
</dbReference>
<accession>A0A915YB50</accession>
<dbReference type="Pfam" id="PF14388">
    <property type="entry name" value="DUF4419"/>
    <property type="match status" value="1"/>
</dbReference>
<dbReference type="Proteomes" id="UP001060919">
    <property type="component" value="Chromosome"/>
</dbReference>
<dbReference type="PANTHER" id="PTHR31252">
    <property type="entry name" value="DUF4419 DOMAIN-CONTAINING PROTEIN"/>
    <property type="match status" value="1"/>
</dbReference>